<keyword evidence="2" id="KW-0961">Cell wall biogenesis/degradation</keyword>
<dbReference type="InterPro" id="IPR002508">
    <property type="entry name" value="MurNAc-LAA_cat"/>
</dbReference>
<sequence>MNRYFALSLSFLLFSLLFLPTTSQANNGDVYEVGVKILNVRGDPANNAEIIGKLAEGNKVKVFQEKYGWVQTYYGGQKAWVAAHFLNPVSSEDTINSTTSNKVTVTAQGVNIRSGPGTNHSIVNFASTGDTYSLVETRGDWHNIVLSNGANAWIAAAFTNVGTNSETTTSERSNDSSNEAVKQEDTTNSLAGYTIVIDPGHGGNDPGAIGLGGVYEKDFVTSTATKVEQQLNAAGATVIMTRSGDNYASLEERIRISQSSNTDAFISLHFDSFPIFSINGISTYFYSNGTDNELAQSVHTSLASTISLKDRGVRFGDYRVLRYNDAPSILMELGFISNPDDLAAINTESFQNNVAEAITTGLKNYFHD</sequence>
<feature type="region of interest" description="Disordered" evidence="3">
    <location>
        <begin position="164"/>
        <end position="185"/>
    </location>
</feature>
<dbReference type="Pfam" id="PF08239">
    <property type="entry name" value="SH3_3"/>
    <property type="match status" value="2"/>
</dbReference>
<dbReference type="CDD" id="cd02696">
    <property type="entry name" value="MurNAc-LAA"/>
    <property type="match status" value="1"/>
</dbReference>
<keyword evidence="1 6" id="KW-0378">Hydrolase</keyword>
<dbReference type="PIRSF" id="PIRSF037846">
    <property type="entry name" value="Autolysin_YrvJ_prd"/>
    <property type="match status" value="1"/>
</dbReference>
<dbReference type="SMART" id="SM00287">
    <property type="entry name" value="SH3b"/>
    <property type="match status" value="2"/>
</dbReference>
<reference evidence="6 7" key="1">
    <citation type="journal article" date="2024" name="Int. J. Syst. Evol. Microbiol.">
        <title>Virgibacillus tibetensis sp. nov., isolated from salt lake on the Tibetan Plateau of China.</title>
        <authorList>
            <person name="Phurbu D."/>
            <person name="Liu Z.-X."/>
            <person name="Wang R."/>
            <person name="Zheng Y.-Y."/>
            <person name="Liu H.-C."/>
            <person name="Zhou Y.-G."/>
            <person name="Yu Y.-J."/>
            <person name="Li A.-H."/>
        </authorList>
    </citation>
    <scope>NUCLEOTIDE SEQUENCE [LARGE SCALE GENOMIC DNA]</scope>
    <source>
        <strain evidence="6 7">C22-A2</strain>
    </source>
</reference>
<dbReference type="PANTHER" id="PTHR30404:SF7">
    <property type="entry name" value="CELL WALL AMIDASE LYTH-RELATED"/>
    <property type="match status" value="1"/>
</dbReference>
<evidence type="ECO:0000313" key="7">
    <source>
        <dbReference type="Proteomes" id="UP001335737"/>
    </source>
</evidence>
<feature type="signal peptide" evidence="4">
    <location>
        <begin position="1"/>
        <end position="25"/>
    </location>
</feature>
<dbReference type="SMART" id="SM00646">
    <property type="entry name" value="Ami_3"/>
    <property type="match status" value="1"/>
</dbReference>
<protein>
    <submittedName>
        <fullName evidence="6">N-acetylmuramoyl-L-alanine amidase</fullName>
        <ecNumber evidence="6">3.5.1.28</ecNumber>
    </submittedName>
</protein>
<dbReference type="InterPro" id="IPR003646">
    <property type="entry name" value="SH3-like_bac-type"/>
</dbReference>
<feature type="domain" description="SH3b" evidence="5">
    <location>
        <begin position="28"/>
        <end position="90"/>
    </location>
</feature>
<dbReference type="Pfam" id="PF01520">
    <property type="entry name" value="Amidase_3"/>
    <property type="match status" value="1"/>
</dbReference>
<keyword evidence="4" id="KW-0732">Signal</keyword>
<name>A0ABU6KFZ9_9BACI</name>
<dbReference type="PANTHER" id="PTHR30404">
    <property type="entry name" value="N-ACETYLMURAMOYL-L-ALANINE AMIDASE"/>
    <property type="match status" value="1"/>
</dbReference>
<dbReference type="PROSITE" id="PS51781">
    <property type="entry name" value="SH3B"/>
    <property type="match status" value="2"/>
</dbReference>
<evidence type="ECO:0000259" key="5">
    <source>
        <dbReference type="PROSITE" id="PS51781"/>
    </source>
</evidence>
<feature type="domain" description="SH3b" evidence="5">
    <location>
        <begin position="100"/>
        <end position="163"/>
    </location>
</feature>
<accession>A0ABU6KFZ9</accession>
<dbReference type="InterPro" id="IPR050695">
    <property type="entry name" value="N-acetylmuramoyl_amidase_3"/>
</dbReference>
<comment type="caution">
    <text evidence="6">The sequence shown here is derived from an EMBL/GenBank/DDBJ whole genome shotgun (WGS) entry which is preliminary data.</text>
</comment>
<evidence type="ECO:0000313" key="6">
    <source>
        <dbReference type="EMBL" id="MEC5424100.1"/>
    </source>
</evidence>
<evidence type="ECO:0000256" key="1">
    <source>
        <dbReference type="ARBA" id="ARBA00022801"/>
    </source>
</evidence>
<evidence type="ECO:0000256" key="4">
    <source>
        <dbReference type="SAM" id="SignalP"/>
    </source>
</evidence>
<dbReference type="EMBL" id="JARZFX010000004">
    <property type="protein sequence ID" value="MEC5424100.1"/>
    <property type="molecule type" value="Genomic_DNA"/>
</dbReference>
<dbReference type="Gene3D" id="3.40.630.40">
    <property type="entry name" value="Zn-dependent exopeptidases"/>
    <property type="match status" value="1"/>
</dbReference>
<dbReference type="Gene3D" id="2.30.30.40">
    <property type="entry name" value="SH3 Domains"/>
    <property type="match status" value="2"/>
</dbReference>
<dbReference type="GO" id="GO:0008745">
    <property type="term" value="F:N-acetylmuramoyl-L-alanine amidase activity"/>
    <property type="evidence" value="ECO:0007669"/>
    <property type="project" value="UniProtKB-EC"/>
</dbReference>
<proteinExistence type="predicted"/>
<dbReference type="EC" id="3.5.1.28" evidence="6"/>
<keyword evidence="7" id="KW-1185">Reference proteome</keyword>
<dbReference type="RefSeq" id="WP_327607663.1">
    <property type="nucleotide sequence ID" value="NZ_JARZFX010000004.1"/>
</dbReference>
<dbReference type="InterPro" id="IPR017293">
    <property type="entry name" value="N-acetylmuramoyl-L-ala_amidase"/>
</dbReference>
<dbReference type="SUPFAM" id="SSF53187">
    <property type="entry name" value="Zn-dependent exopeptidases"/>
    <property type="match status" value="1"/>
</dbReference>
<organism evidence="6 7">
    <name type="scientific">Virgibacillus tibetensis</name>
    <dbReference type="NCBI Taxonomy" id="3042313"/>
    <lineage>
        <taxon>Bacteria</taxon>
        <taxon>Bacillati</taxon>
        <taxon>Bacillota</taxon>
        <taxon>Bacilli</taxon>
        <taxon>Bacillales</taxon>
        <taxon>Bacillaceae</taxon>
        <taxon>Virgibacillus</taxon>
    </lineage>
</organism>
<feature type="chain" id="PRO_5045057864" evidence="4">
    <location>
        <begin position="26"/>
        <end position="368"/>
    </location>
</feature>
<dbReference type="Proteomes" id="UP001335737">
    <property type="component" value="Unassembled WGS sequence"/>
</dbReference>
<evidence type="ECO:0000256" key="2">
    <source>
        <dbReference type="ARBA" id="ARBA00023316"/>
    </source>
</evidence>
<feature type="compositionally biased region" description="Low complexity" evidence="3">
    <location>
        <begin position="164"/>
        <end position="179"/>
    </location>
</feature>
<gene>
    <name evidence="6" type="ORF">QGM71_11415</name>
</gene>
<evidence type="ECO:0000256" key="3">
    <source>
        <dbReference type="SAM" id="MobiDB-lite"/>
    </source>
</evidence>